<sequence length="547" mass="61703">MVMLETSLQNINGYMKKPLTITKLEETLYQMGLELEDANPAETKIDITAERADLVSTPGLARALNAFLGYTKGVPSLEKKKSDYKVILEKSVQPVRPYTAAFVVKNVRLDEEKLKEIIWVQEKLHATFARDRKKASIGIYPLSVIHWPISFKGMKPHEIKFQPLEMQTTLTGKEILEQHPKGKKYAHLLKDLPIYPVFMDAKNNVLSMPPIINSHTAGKVTEKDRELFVEVSGHYWPTQSAICDILALLFSDMGGEIYEVHVEFPERTISTPELHMHEHVLEVELVNQTLGTNLQADKIVPLLESMMYNVTKVNPKQITVQHPLFRADVLHPLDLVDDIARAYNYANLKPVAPEVYTVGGILPQTQFEDDVKSCLVGLGFQEVITWVLTSHEHHFAAFNREESEHVKLGMVKEQGLTMCRNMLYPETMRALLANRSKRLPFKLFEVGHVIVVDAKTDTGTRTRSKLCVVLAHATSSFTEMKAIAEAIARQIGVQATYSTEKLPGFIEGRTAKMQVGKLGGFMGEMHPEILQRLGIQVPVTILEMDLE</sequence>
<dbReference type="GO" id="GO:0000287">
    <property type="term" value="F:magnesium ion binding"/>
    <property type="evidence" value="ECO:0007669"/>
    <property type="project" value="InterPro"/>
</dbReference>
<gene>
    <name evidence="14" type="ORF">IPJ89_04090</name>
</gene>
<comment type="cofactor">
    <cofactor evidence="1">
        <name>Mg(2+)</name>
        <dbReference type="ChEBI" id="CHEBI:18420"/>
    </cofactor>
</comment>
<dbReference type="PROSITE" id="PS51483">
    <property type="entry name" value="B5"/>
    <property type="match status" value="1"/>
</dbReference>
<dbReference type="SMART" id="SM00873">
    <property type="entry name" value="B3_4"/>
    <property type="match status" value="1"/>
</dbReference>
<protein>
    <recommendedName>
        <fullName evidence="4">phenylalanine--tRNA ligase</fullName>
        <ecNumber evidence="4">6.1.1.20</ecNumber>
    </recommendedName>
</protein>
<evidence type="ECO:0000259" key="13">
    <source>
        <dbReference type="PROSITE" id="PS51483"/>
    </source>
</evidence>
<evidence type="ECO:0000256" key="9">
    <source>
        <dbReference type="ARBA" id="ARBA00022840"/>
    </source>
</evidence>
<dbReference type="EMBL" id="CP064981">
    <property type="protein sequence ID" value="QQR92310.1"/>
    <property type="molecule type" value="Genomic_DNA"/>
</dbReference>
<keyword evidence="11" id="KW-0648">Protein biosynthesis</keyword>
<comment type="subcellular location">
    <subcellularLocation>
        <location evidence="2">Cytoplasm</location>
    </subcellularLocation>
</comment>
<dbReference type="GO" id="GO:0006432">
    <property type="term" value="P:phenylalanyl-tRNA aminoacylation"/>
    <property type="evidence" value="ECO:0007669"/>
    <property type="project" value="InterPro"/>
</dbReference>
<dbReference type="NCBIfam" id="TIGR00471">
    <property type="entry name" value="pheT_arch"/>
    <property type="match status" value="1"/>
</dbReference>
<dbReference type="GO" id="GO:0005524">
    <property type="term" value="F:ATP binding"/>
    <property type="evidence" value="ECO:0007669"/>
    <property type="project" value="UniProtKB-KW"/>
</dbReference>
<dbReference type="SUPFAM" id="SSF46955">
    <property type="entry name" value="Putative DNA-binding domain"/>
    <property type="match status" value="2"/>
</dbReference>
<evidence type="ECO:0000256" key="1">
    <source>
        <dbReference type="ARBA" id="ARBA00001946"/>
    </source>
</evidence>
<organism evidence="14">
    <name type="scientific">Candidatus Iainarchaeum sp</name>
    <dbReference type="NCBI Taxonomy" id="3101447"/>
    <lineage>
        <taxon>Archaea</taxon>
        <taxon>Candidatus Iainarchaeota</taxon>
        <taxon>Candidatus Iainarchaeia</taxon>
        <taxon>Candidatus Iainarchaeales</taxon>
        <taxon>Candidatus Iainarchaeaceae</taxon>
        <taxon>Candidatus Iainarchaeum</taxon>
    </lineage>
</organism>
<dbReference type="Gene3D" id="3.30.930.10">
    <property type="entry name" value="Bira Bifunctional Protein, Domain 2"/>
    <property type="match status" value="1"/>
</dbReference>
<evidence type="ECO:0000256" key="6">
    <source>
        <dbReference type="ARBA" id="ARBA00022598"/>
    </source>
</evidence>
<evidence type="ECO:0000256" key="2">
    <source>
        <dbReference type="ARBA" id="ARBA00004496"/>
    </source>
</evidence>
<name>A0A7T9DJA2_9ARCH</name>
<evidence type="ECO:0000313" key="14">
    <source>
        <dbReference type="EMBL" id="QQR92310.1"/>
    </source>
</evidence>
<dbReference type="Pfam" id="PF03484">
    <property type="entry name" value="B5"/>
    <property type="match status" value="1"/>
</dbReference>
<feature type="domain" description="B5" evidence="13">
    <location>
        <begin position="274"/>
        <end position="350"/>
    </location>
</feature>
<evidence type="ECO:0000256" key="7">
    <source>
        <dbReference type="ARBA" id="ARBA00022723"/>
    </source>
</evidence>
<evidence type="ECO:0000256" key="5">
    <source>
        <dbReference type="ARBA" id="ARBA00022490"/>
    </source>
</evidence>
<evidence type="ECO:0000256" key="10">
    <source>
        <dbReference type="ARBA" id="ARBA00022842"/>
    </source>
</evidence>
<dbReference type="SUPFAM" id="SSF55681">
    <property type="entry name" value="Class II aaRS and biotin synthetases"/>
    <property type="match status" value="1"/>
</dbReference>
<dbReference type="GO" id="GO:0009328">
    <property type="term" value="C:phenylalanine-tRNA ligase complex"/>
    <property type="evidence" value="ECO:0007669"/>
    <property type="project" value="TreeGrafter"/>
</dbReference>
<evidence type="ECO:0000256" key="3">
    <source>
        <dbReference type="ARBA" id="ARBA00007438"/>
    </source>
</evidence>
<dbReference type="InterPro" id="IPR009061">
    <property type="entry name" value="DNA-bd_dom_put_sf"/>
</dbReference>
<dbReference type="InterPro" id="IPR020825">
    <property type="entry name" value="Phe-tRNA_synthase-like_B3/B4"/>
</dbReference>
<dbReference type="Gene3D" id="3.50.40.10">
    <property type="entry name" value="Phenylalanyl-trna Synthetase, Chain B, domain 3"/>
    <property type="match status" value="1"/>
</dbReference>
<keyword evidence="7" id="KW-0479">Metal-binding</keyword>
<dbReference type="InterPro" id="IPR005146">
    <property type="entry name" value="B3/B4_tRNA-bd"/>
</dbReference>
<dbReference type="SMART" id="SM00874">
    <property type="entry name" value="B5"/>
    <property type="match status" value="1"/>
</dbReference>
<dbReference type="EC" id="6.1.1.20" evidence="4"/>
<dbReference type="Proteomes" id="UP000596004">
    <property type="component" value="Chromosome"/>
</dbReference>
<dbReference type="Pfam" id="PF17759">
    <property type="entry name" value="tRNA_synthFbeta"/>
    <property type="match status" value="1"/>
</dbReference>
<proteinExistence type="inferred from homology"/>
<dbReference type="InterPro" id="IPR005147">
    <property type="entry name" value="tRNA_synthase_B5-dom"/>
</dbReference>
<reference evidence="14" key="1">
    <citation type="submission" date="2020-11" db="EMBL/GenBank/DDBJ databases">
        <title>Connecting structure to function with the recovery of over 1000 high-quality activated sludge metagenome-assembled genomes encoding full-length rRNA genes using long-read sequencing.</title>
        <authorList>
            <person name="Singleton C.M."/>
            <person name="Petriglieri F."/>
            <person name="Kristensen J.M."/>
            <person name="Kirkegaard R.H."/>
            <person name="Michaelsen T.Y."/>
            <person name="Andersen M.H."/>
            <person name="Karst S.M."/>
            <person name="Dueholm M.S."/>
            <person name="Nielsen P.H."/>
            <person name="Albertsen M."/>
        </authorList>
    </citation>
    <scope>NUCLEOTIDE SEQUENCE</scope>
    <source>
        <strain evidence="14">Fred_18-Q3-R57-64_BAT3C.431</strain>
    </source>
</reference>
<evidence type="ECO:0000256" key="8">
    <source>
        <dbReference type="ARBA" id="ARBA00022741"/>
    </source>
</evidence>
<keyword evidence="10" id="KW-0460">Magnesium</keyword>
<dbReference type="GO" id="GO:0003723">
    <property type="term" value="F:RNA binding"/>
    <property type="evidence" value="ECO:0007669"/>
    <property type="project" value="InterPro"/>
</dbReference>
<dbReference type="InterPro" id="IPR045864">
    <property type="entry name" value="aa-tRNA-synth_II/BPL/LPL"/>
</dbReference>
<keyword evidence="9" id="KW-0067">ATP-binding</keyword>
<dbReference type="GO" id="GO:0004826">
    <property type="term" value="F:phenylalanine-tRNA ligase activity"/>
    <property type="evidence" value="ECO:0007669"/>
    <property type="project" value="UniProtKB-EC"/>
</dbReference>
<evidence type="ECO:0000256" key="12">
    <source>
        <dbReference type="ARBA" id="ARBA00023146"/>
    </source>
</evidence>
<dbReference type="InterPro" id="IPR045060">
    <property type="entry name" value="Phe-tRNA-ligase_IIc_bsu"/>
</dbReference>
<dbReference type="AlphaFoldDB" id="A0A7T9DJA2"/>
<dbReference type="Gene3D" id="3.30.56.10">
    <property type="match status" value="2"/>
</dbReference>
<keyword evidence="5" id="KW-0963">Cytoplasm</keyword>
<dbReference type="PANTHER" id="PTHR10947:SF0">
    <property type="entry name" value="PHENYLALANINE--TRNA LIGASE BETA SUBUNIT"/>
    <property type="match status" value="1"/>
</dbReference>
<evidence type="ECO:0000256" key="4">
    <source>
        <dbReference type="ARBA" id="ARBA00012814"/>
    </source>
</evidence>
<evidence type="ECO:0000256" key="11">
    <source>
        <dbReference type="ARBA" id="ARBA00022917"/>
    </source>
</evidence>
<accession>A0A7T9DJA2</accession>
<keyword evidence="12" id="KW-0030">Aminoacyl-tRNA synthetase</keyword>
<dbReference type="PANTHER" id="PTHR10947">
    <property type="entry name" value="PHENYLALANYL-TRNA SYNTHETASE BETA CHAIN AND LEUCINE-RICH REPEAT-CONTAINING PROTEIN 47"/>
    <property type="match status" value="1"/>
</dbReference>
<dbReference type="InterPro" id="IPR041616">
    <property type="entry name" value="PheRS_beta_core"/>
</dbReference>
<keyword evidence="6 14" id="KW-0436">Ligase</keyword>
<comment type="similarity">
    <text evidence="3">Belongs to the phenylalanyl-tRNA synthetase beta subunit family. Type 2 subfamily.</text>
</comment>
<dbReference type="InterPro" id="IPR004531">
    <property type="entry name" value="Phe-tRNA-synth_IIc_bsu_arc_euk"/>
</dbReference>
<keyword evidence="8" id="KW-0547">Nucleotide-binding</keyword>